<dbReference type="Gene3D" id="3.40.50.720">
    <property type="entry name" value="NAD(P)-binding Rossmann-like Domain"/>
    <property type="match status" value="1"/>
</dbReference>
<evidence type="ECO:0000259" key="2">
    <source>
        <dbReference type="Pfam" id="PF01370"/>
    </source>
</evidence>
<dbReference type="Proteomes" id="UP000634308">
    <property type="component" value="Unassembled WGS sequence"/>
</dbReference>
<dbReference type="PANTHER" id="PTHR43000">
    <property type="entry name" value="DTDP-D-GLUCOSE 4,6-DEHYDRATASE-RELATED"/>
    <property type="match status" value="1"/>
</dbReference>
<evidence type="ECO:0000313" key="4">
    <source>
        <dbReference type="Proteomes" id="UP000634308"/>
    </source>
</evidence>
<feature type="domain" description="NAD-dependent epimerase/dehydratase" evidence="2">
    <location>
        <begin position="1"/>
        <end position="239"/>
    </location>
</feature>
<comment type="similarity">
    <text evidence="1">Belongs to the NAD(P)-dependent epimerase/dehydratase family.</text>
</comment>
<dbReference type="SUPFAM" id="SSF51735">
    <property type="entry name" value="NAD(P)-binding Rossmann-fold domains"/>
    <property type="match status" value="1"/>
</dbReference>
<accession>A0ABQ2RSN4</accession>
<dbReference type="InterPro" id="IPR036291">
    <property type="entry name" value="NAD(P)-bd_dom_sf"/>
</dbReference>
<protein>
    <submittedName>
        <fullName evidence="3">UDP-glucose 4-epimerase</fullName>
    </submittedName>
</protein>
<name>A0ABQ2RSN4_9DEIO</name>
<dbReference type="Pfam" id="PF01370">
    <property type="entry name" value="Epimerase"/>
    <property type="match status" value="1"/>
</dbReference>
<dbReference type="Gene3D" id="3.90.25.10">
    <property type="entry name" value="UDP-galactose 4-epimerase, domain 1"/>
    <property type="match status" value="1"/>
</dbReference>
<evidence type="ECO:0000256" key="1">
    <source>
        <dbReference type="ARBA" id="ARBA00007637"/>
    </source>
</evidence>
<dbReference type="InterPro" id="IPR001509">
    <property type="entry name" value="Epimerase_deHydtase"/>
</dbReference>
<gene>
    <name evidence="3" type="ORF">GCM10008959_20200</name>
</gene>
<sequence length="309" mass="32664">MVTGGAGFIGSHVVETALQAGWDVAVLDDLSSGSESNVPPAARLYKVDVRDAAGVLKAMTEFRPTVISHQAAQASVSVSVRDPMLDASVNIIGGLNVLNAARDCGVERVVFASTGGAIYGEVPDGEQATETSVPRPYSPYATSKLAFETYLQTYQQQYGLAYSILRYANVYGPRQNPHGEAGVVAIFATRLVQGQEITINARQETGDDGCIRDYVFVTDVARANLMAAQGKTPAVLNIGTGVPVTTRVLAEQLAEALRVTPQLRFAPPRAGDLERSVIDPTSYEAAIGRLTTLESGLAQTAEWATTAGS</sequence>
<comment type="caution">
    <text evidence="3">The sequence shown here is derived from an EMBL/GenBank/DDBJ whole genome shotgun (WGS) entry which is preliminary data.</text>
</comment>
<reference evidence="4" key="1">
    <citation type="journal article" date="2019" name="Int. J. Syst. Evol. Microbiol.">
        <title>The Global Catalogue of Microorganisms (GCM) 10K type strain sequencing project: providing services to taxonomists for standard genome sequencing and annotation.</title>
        <authorList>
            <consortium name="The Broad Institute Genomics Platform"/>
            <consortium name="The Broad Institute Genome Sequencing Center for Infectious Disease"/>
            <person name="Wu L."/>
            <person name="Ma J."/>
        </authorList>
    </citation>
    <scope>NUCLEOTIDE SEQUENCE [LARGE SCALE GENOMIC DNA]</scope>
    <source>
        <strain evidence="4">JCM 31404</strain>
    </source>
</reference>
<proteinExistence type="inferred from homology"/>
<keyword evidence="4" id="KW-1185">Reference proteome</keyword>
<organism evidence="3 4">
    <name type="scientific">Deinococcus seoulensis</name>
    <dbReference type="NCBI Taxonomy" id="1837379"/>
    <lineage>
        <taxon>Bacteria</taxon>
        <taxon>Thermotogati</taxon>
        <taxon>Deinococcota</taxon>
        <taxon>Deinococci</taxon>
        <taxon>Deinococcales</taxon>
        <taxon>Deinococcaceae</taxon>
        <taxon>Deinococcus</taxon>
    </lineage>
</organism>
<evidence type="ECO:0000313" key="3">
    <source>
        <dbReference type="EMBL" id="GGR58492.1"/>
    </source>
</evidence>
<dbReference type="EMBL" id="BMQM01000012">
    <property type="protein sequence ID" value="GGR58492.1"/>
    <property type="molecule type" value="Genomic_DNA"/>
</dbReference>